<feature type="domain" description="DUF447" evidence="1">
    <location>
        <begin position="4"/>
        <end position="121"/>
    </location>
</feature>
<dbReference type="Gene3D" id="2.30.110.10">
    <property type="entry name" value="Electron Transport, Fmn-binding Protein, Chain A"/>
    <property type="match status" value="1"/>
</dbReference>
<evidence type="ECO:0000259" key="1">
    <source>
        <dbReference type="Pfam" id="PF04289"/>
    </source>
</evidence>
<dbReference type="InterPro" id="IPR012349">
    <property type="entry name" value="Split_barrel_FMN-bd"/>
</dbReference>
<dbReference type="Pfam" id="PF04289">
    <property type="entry name" value="DUF447_N"/>
    <property type="match status" value="1"/>
</dbReference>
<dbReference type="EMBL" id="JARRAG010000002">
    <property type="protein sequence ID" value="MDG3004823.1"/>
    <property type="molecule type" value="Genomic_DNA"/>
</dbReference>
<evidence type="ECO:0000259" key="2">
    <source>
        <dbReference type="Pfam" id="PF20766"/>
    </source>
</evidence>
<dbReference type="Proteomes" id="UP001216907">
    <property type="component" value="Unassembled WGS sequence"/>
</dbReference>
<gene>
    <name evidence="3" type="ORF">PZE19_13625</name>
</gene>
<keyword evidence="4" id="KW-1185">Reference proteome</keyword>
<organism evidence="3 4">
    <name type="scientific">Paludisphaera mucosa</name>
    <dbReference type="NCBI Taxonomy" id="3030827"/>
    <lineage>
        <taxon>Bacteria</taxon>
        <taxon>Pseudomonadati</taxon>
        <taxon>Planctomycetota</taxon>
        <taxon>Planctomycetia</taxon>
        <taxon>Isosphaerales</taxon>
        <taxon>Isosphaeraceae</taxon>
        <taxon>Paludisphaera</taxon>
    </lineage>
</organism>
<reference evidence="3 4" key="1">
    <citation type="submission" date="2023-03" db="EMBL/GenBank/DDBJ databases">
        <title>Paludisphaera mucosa sp. nov. a novel planctomycete from northern fen.</title>
        <authorList>
            <person name="Ivanova A."/>
        </authorList>
    </citation>
    <scope>NUCLEOTIDE SEQUENCE [LARGE SCALE GENOMIC DNA]</scope>
    <source>
        <strain evidence="3 4">Pla2</strain>
    </source>
</reference>
<accession>A0ABT6FB52</accession>
<comment type="caution">
    <text evidence="3">The sequence shown here is derived from an EMBL/GenBank/DDBJ whole genome shotgun (WGS) entry which is preliminary data.</text>
</comment>
<dbReference type="Gene3D" id="1.20.58.290">
    <property type="entry name" value="Hypothetical membrane protein ta0354_69_121"/>
    <property type="match status" value="1"/>
</dbReference>
<dbReference type="InterPro" id="IPR049288">
    <property type="entry name" value="DUF447_C"/>
</dbReference>
<dbReference type="RefSeq" id="WP_277861175.1">
    <property type="nucleotide sequence ID" value="NZ_JARRAG010000002.1"/>
</dbReference>
<dbReference type="SUPFAM" id="SSF50475">
    <property type="entry name" value="FMN-binding split barrel"/>
    <property type="match status" value="1"/>
</dbReference>
<evidence type="ECO:0000313" key="4">
    <source>
        <dbReference type="Proteomes" id="UP001216907"/>
    </source>
</evidence>
<feature type="domain" description="DUF447" evidence="2">
    <location>
        <begin position="131"/>
        <end position="183"/>
    </location>
</feature>
<protein>
    <submittedName>
        <fullName evidence="3">DUF447 family protein</fullName>
    </submittedName>
</protein>
<sequence>MILEGLVTTLSPEGELNIAPMGPKIPADLSMATFVLRPYRTSTTYRNLKAGGAGVFHVTDDVRLLARTAIGAPLDPPPATLPARAVAGRVLADACRYYEFRPIVVDDIDERTTVLVETVAEGRIRDFLGFNRARHAVVEAAILATRTAFLPLAEILDEFQKLSILVDKTGGPAEHEAFDLLHEHVRRSARPPLESRASIP</sequence>
<name>A0ABT6FB52_9BACT</name>
<dbReference type="InterPro" id="IPR007386">
    <property type="entry name" value="DUF447_N"/>
</dbReference>
<evidence type="ECO:0000313" key="3">
    <source>
        <dbReference type="EMBL" id="MDG3004823.1"/>
    </source>
</evidence>
<proteinExistence type="predicted"/>
<dbReference type="Pfam" id="PF20766">
    <property type="entry name" value="DUF447_C"/>
    <property type="match status" value="1"/>
</dbReference>